<protein>
    <submittedName>
        <fullName evidence="1">Uncharacterized protein</fullName>
    </submittedName>
</protein>
<dbReference type="EMBL" id="LT559118">
    <property type="protein sequence ID" value="SBO92961.1"/>
    <property type="molecule type" value="Genomic_DNA"/>
</dbReference>
<organism evidence="1">
    <name type="scientific">Nonomuraea gerenzanensis</name>
    <dbReference type="NCBI Taxonomy" id="93944"/>
    <lineage>
        <taxon>Bacteria</taxon>
        <taxon>Bacillati</taxon>
        <taxon>Actinomycetota</taxon>
        <taxon>Actinomycetes</taxon>
        <taxon>Streptosporangiales</taxon>
        <taxon>Streptosporangiaceae</taxon>
        <taxon>Nonomuraea</taxon>
    </lineage>
</organism>
<name>A0A1M4E2B8_9ACTN</name>
<sequence>MSAALAGLFVGGLLGGVTVAAFNDLADDGDRYDVWMEAPGWGRHHDWGPGRMGPECYAGEDHGYCVLPPPAEVEPVPEDDLLPEPTYTG</sequence>
<dbReference type="AlphaFoldDB" id="A0A1M4E2B8"/>
<evidence type="ECO:0000313" key="1">
    <source>
        <dbReference type="EMBL" id="SBO92961.1"/>
    </source>
</evidence>
<proteinExistence type="predicted"/>
<gene>
    <name evidence="1" type="ORF">BN4615_P2475</name>
</gene>
<accession>A0A1M4E2B8</accession>
<reference evidence="1" key="1">
    <citation type="submission" date="2016-04" db="EMBL/GenBank/DDBJ databases">
        <authorList>
            <person name="Evans L.H."/>
            <person name="Alamgir A."/>
            <person name="Owens N."/>
            <person name="Weber N.D."/>
            <person name="Virtaneva K."/>
            <person name="Barbian K."/>
            <person name="Babar A."/>
            <person name="Rosenke K."/>
        </authorList>
    </citation>
    <scope>NUCLEOTIDE SEQUENCE</scope>
    <source>
        <strain evidence="1">Nono1</strain>
    </source>
</reference>